<accession>A0A0N5A6R9</accession>
<sequence length="374" mass="43596">MDNSFLQNLLNLKFLFSQNANNDFGITIQSLLDGPLYSQNTNNLHLYNQIRNQILPINFNFNLQNSSFYQPQTSTFISNGLSLADVSGNIIANDILPPINSSNVICNQGCSDNSYEFLTESIQRTNNLNEILAEVIRRSNNNEIPPESIQHISNINYIPTSSRLNMNIESIGHISSRNEFLELAKNFFSDYNSEADVKERFIYGLYTERSRTGIFIIIQNQVNFYNPYGYFFVRKYGRKYKDLECYTTYVCQYCYRAFSNKTASEKKVPWAKFYNSDMIYLEGIHYEHCQPISFLNVIANDVFRYSLRCIRSNGATPKIAYKNGDEMLKKVSDIFNYKLDDLKQYYGNFNDRKKTLRNASHQKNLQNKKSNLFY</sequence>
<proteinExistence type="predicted"/>
<keyword evidence="1" id="KW-1185">Reference proteome</keyword>
<dbReference type="WBParaSite" id="PTRK_0001768900.1">
    <property type="protein sequence ID" value="PTRK_0001768900.1"/>
    <property type="gene ID" value="PTRK_0001768900"/>
</dbReference>
<evidence type="ECO:0000313" key="1">
    <source>
        <dbReference type="Proteomes" id="UP000038045"/>
    </source>
</evidence>
<dbReference type="AlphaFoldDB" id="A0A0N5A6R9"/>
<name>A0A0N5A6R9_PARTI</name>
<reference evidence="2" key="1">
    <citation type="submission" date="2017-02" db="UniProtKB">
        <authorList>
            <consortium name="WormBaseParasite"/>
        </authorList>
    </citation>
    <scope>IDENTIFICATION</scope>
</reference>
<dbReference type="STRING" id="131310.A0A0N5A6R9"/>
<organism evidence="1 2">
    <name type="scientific">Parastrongyloides trichosuri</name>
    <name type="common">Possum-specific nematode worm</name>
    <dbReference type="NCBI Taxonomy" id="131310"/>
    <lineage>
        <taxon>Eukaryota</taxon>
        <taxon>Metazoa</taxon>
        <taxon>Ecdysozoa</taxon>
        <taxon>Nematoda</taxon>
        <taxon>Chromadorea</taxon>
        <taxon>Rhabditida</taxon>
        <taxon>Tylenchina</taxon>
        <taxon>Panagrolaimomorpha</taxon>
        <taxon>Strongyloidoidea</taxon>
        <taxon>Strongyloididae</taxon>
        <taxon>Parastrongyloides</taxon>
    </lineage>
</organism>
<evidence type="ECO:0000313" key="2">
    <source>
        <dbReference type="WBParaSite" id="PTRK_0001768900.1"/>
    </source>
</evidence>
<protein>
    <submittedName>
        <fullName evidence="2">FLYWCH-type domain-containing protein</fullName>
    </submittedName>
</protein>
<dbReference type="Proteomes" id="UP000038045">
    <property type="component" value="Unplaced"/>
</dbReference>